<keyword evidence="2" id="KW-1185">Reference proteome</keyword>
<comment type="caution">
    <text evidence="1">The sequence shown here is derived from an EMBL/GenBank/DDBJ whole genome shotgun (WGS) entry which is preliminary data.</text>
</comment>
<reference evidence="1 2" key="1">
    <citation type="submission" date="2023-07" db="EMBL/GenBank/DDBJ databases">
        <title>Genomic Encyclopedia of Type Strains, Phase IV (KMG-IV): sequencing the most valuable type-strain genomes for metagenomic binning, comparative biology and taxonomic classification.</title>
        <authorList>
            <person name="Goeker M."/>
        </authorList>
    </citation>
    <scope>NUCLEOTIDE SEQUENCE [LARGE SCALE GENOMIC DNA]</scope>
    <source>
        <strain evidence="1 2">DSM 19013</strain>
    </source>
</reference>
<dbReference type="RefSeq" id="WP_238207957.1">
    <property type="nucleotide sequence ID" value="NZ_BPQE01000040.1"/>
</dbReference>
<organism evidence="1 2">
    <name type="scientific">Methylobacterium aerolatum</name>
    <dbReference type="NCBI Taxonomy" id="418708"/>
    <lineage>
        <taxon>Bacteria</taxon>
        <taxon>Pseudomonadati</taxon>
        <taxon>Pseudomonadota</taxon>
        <taxon>Alphaproteobacteria</taxon>
        <taxon>Hyphomicrobiales</taxon>
        <taxon>Methylobacteriaceae</taxon>
        <taxon>Methylobacterium</taxon>
    </lineage>
</organism>
<sequence>MPRRASYRITQCPDGRYTVTVTLAGGGTHSREGLASPAEVEASLSLLRDLMAACGAVLVEEPSLGLAAE</sequence>
<evidence type="ECO:0000313" key="1">
    <source>
        <dbReference type="EMBL" id="MDQ0449917.1"/>
    </source>
</evidence>
<dbReference type="EMBL" id="JAUSVP010000020">
    <property type="protein sequence ID" value="MDQ0449917.1"/>
    <property type="molecule type" value="Genomic_DNA"/>
</dbReference>
<name>A0ABU0I5L8_9HYPH</name>
<proteinExistence type="predicted"/>
<gene>
    <name evidence="1" type="ORF">QO012_004441</name>
</gene>
<evidence type="ECO:0000313" key="2">
    <source>
        <dbReference type="Proteomes" id="UP001231124"/>
    </source>
</evidence>
<protein>
    <submittedName>
        <fullName evidence="1">Uncharacterized protein</fullName>
    </submittedName>
</protein>
<dbReference type="Proteomes" id="UP001231124">
    <property type="component" value="Unassembled WGS sequence"/>
</dbReference>
<accession>A0ABU0I5L8</accession>